<organism evidence="2 3">
    <name type="scientific">candidate division WWE3 bacterium GW2011_GWE1_41_27</name>
    <dbReference type="NCBI Taxonomy" id="1619131"/>
    <lineage>
        <taxon>Bacteria</taxon>
        <taxon>Katanobacteria</taxon>
    </lineage>
</organism>
<reference evidence="2 3" key="1">
    <citation type="journal article" date="2015" name="Nature">
        <title>rRNA introns, odd ribosomes, and small enigmatic genomes across a large radiation of phyla.</title>
        <authorList>
            <person name="Brown C.T."/>
            <person name="Hug L.A."/>
            <person name="Thomas B.C."/>
            <person name="Sharon I."/>
            <person name="Castelle C.J."/>
            <person name="Singh A."/>
            <person name="Wilkins M.J."/>
            <person name="Williams K.H."/>
            <person name="Banfield J.F."/>
        </authorList>
    </citation>
    <scope>NUCLEOTIDE SEQUENCE [LARGE SCALE GENOMIC DNA]</scope>
</reference>
<feature type="transmembrane region" description="Helical" evidence="1">
    <location>
        <begin position="28"/>
        <end position="49"/>
    </location>
</feature>
<keyword evidence="1" id="KW-1133">Transmembrane helix</keyword>
<proteinExistence type="predicted"/>
<feature type="transmembrane region" description="Helical" evidence="1">
    <location>
        <begin position="61"/>
        <end position="81"/>
    </location>
</feature>
<protein>
    <submittedName>
        <fullName evidence="2">Uncharacterized protein</fullName>
    </submittedName>
</protein>
<keyword evidence="1" id="KW-0472">Membrane</keyword>
<gene>
    <name evidence="2" type="ORF">UU59_C0008G0006</name>
</gene>
<dbReference type="Proteomes" id="UP000034544">
    <property type="component" value="Unassembled WGS sequence"/>
</dbReference>
<evidence type="ECO:0000313" key="2">
    <source>
        <dbReference type="EMBL" id="KKS07376.1"/>
    </source>
</evidence>
<comment type="caution">
    <text evidence="2">The sequence shown here is derived from an EMBL/GenBank/DDBJ whole genome shotgun (WGS) entry which is preliminary data.</text>
</comment>
<dbReference type="AlphaFoldDB" id="A0A0G0YCS3"/>
<sequence>MGGYLLVGFLVAFVMGYLFKWKIIRWLLLNLIIMAIIVSAAGSYLSKFFEVDYTSGIGEALGVIFGVAGGNILGAIVRALADRTRKTKNTEKTSE</sequence>
<evidence type="ECO:0000313" key="3">
    <source>
        <dbReference type="Proteomes" id="UP000034544"/>
    </source>
</evidence>
<keyword evidence="1" id="KW-0812">Transmembrane</keyword>
<name>A0A0G0YCS3_UNCKA</name>
<evidence type="ECO:0000256" key="1">
    <source>
        <dbReference type="SAM" id="Phobius"/>
    </source>
</evidence>
<dbReference type="EMBL" id="LCBF01000008">
    <property type="protein sequence ID" value="KKS07376.1"/>
    <property type="molecule type" value="Genomic_DNA"/>
</dbReference>
<accession>A0A0G0YCS3</accession>
<feature type="transmembrane region" description="Helical" evidence="1">
    <location>
        <begin position="6"/>
        <end position="21"/>
    </location>
</feature>